<reference evidence="3" key="1">
    <citation type="journal article" date="2022" name="Cell">
        <title>Design, construction, and in vivo augmentation of a complex gut microbiome.</title>
        <authorList>
            <person name="Cheng A.G."/>
            <person name="Ho P.Y."/>
            <person name="Aranda-Diaz A."/>
            <person name="Jain S."/>
            <person name="Yu F.B."/>
            <person name="Meng X."/>
            <person name="Wang M."/>
            <person name="Iakiviak M."/>
            <person name="Nagashima K."/>
            <person name="Zhao A."/>
            <person name="Murugkar P."/>
            <person name="Patil A."/>
            <person name="Atabakhsh K."/>
            <person name="Weakley A."/>
            <person name="Yan J."/>
            <person name="Brumbaugh A.R."/>
            <person name="Higginbottom S."/>
            <person name="Dimas A."/>
            <person name="Shiver A.L."/>
            <person name="Deutschbauer A."/>
            <person name="Neff N."/>
            <person name="Sonnenburg J.L."/>
            <person name="Huang K.C."/>
            <person name="Fischbach M.A."/>
        </authorList>
    </citation>
    <scope>NUCLEOTIDE SEQUENCE</scope>
    <source>
        <strain evidence="3">DSM 19829</strain>
    </source>
</reference>
<dbReference type="SUPFAM" id="SSF51735">
    <property type="entry name" value="NAD(P)-binding Rossmann-fold domains"/>
    <property type="match status" value="1"/>
</dbReference>
<proteinExistence type="predicted"/>
<dbReference type="EMBL" id="CP102290">
    <property type="protein sequence ID" value="UWP58872.1"/>
    <property type="molecule type" value="Genomic_DNA"/>
</dbReference>
<dbReference type="InterPro" id="IPR036291">
    <property type="entry name" value="NAD(P)-bd_dom_sf"/>
</dbReference>
<dbReference type="Pfam" id="PF01408">
    <property type="entry name" value="GFO_IDH_MocA"/>
    <property type="match status" value="1"/>
</dbReference>
<organism evidence="3 4">
    <name type="scientific">Ruminococcus gauvreauii</name>
    <dbReference type="NCBI Taxonomy" id="438033"/>
    <lineage>
        <taxon>Bacteria</taxon>
        <taxon>Bacillati</taxon>
        <taxon>Bacillota</taxon>
        <taxon>Clostridia</taxon>
        <taxon>Eubacteriales</taxon>
        <taxon>Oscillospiraceae</taxon>
        <taxon>Ruminococcus</taxon>
    </lineage>
</organism>
<sequence length="386" mass="43669">MKLKFGIIGGGNGAFIGDVHRHGAEFDDLAELKAGCFTRNESENRKCGQKWGVSRDRIYPDYLTMAEEESRREDRIDFVTIATPNNTHYAIAKCFLEHGFHVMCDKPLAMSSQEGQELKRLAREKNLQFGVTFTYGYYTIIEQARQMIANGEIGGVKLIMAEYPQDWLAVALAGEDSDQAMWRTDPKISGISGATADIGSHLEYAVYKMTGLKIQKVLARLNKIPETMQIDNDSQIMLEYENGVKGFFWTSQIAIGRECAVLIRIYGDKGSIEWNHDMPSTLRVTKLDEPPQLYTTQRSFLYDSAQAQSRICAGVIEGYYEAFANMYRGYCQTLIARYMGEEADPRYTFADVEDGAEGLRFVEACVESDKKGNIWVEINRPEMTPE</sequence>
<protein>
    <submittedName>
        <fullName evidence="3">Gfo/Idh/MocA family oxidoreductase</fullName>
    </submittedName>
</protein>
<evidence type="ECO:0000313" key="3">
    <source>
        <dbReference type="EMBL" id="UWP58872.1"/>
    </source>
</evidence>
<dbReference type="InterPro" id="IPR051317">
    <property type="entry name" value="Gfo/Idh/MocA_oxidoreduct"/>
</dbReference>
<dbReference type="PANTHER" id="PTHR43708:SF3">
    <property type="entry name" value="OXIDOREDUCTASE"/>
    <property type="match status" value="1"/>
</dbReference>
<accession>A0ABY5VEY8</accession>
<keyword evidence="4" id="KW-1185">Reference proteome</keyword>
<evidence type="ECO:0000259" key="2">
    <source>
        <dbReference type="Pfam" id="PF22725"/>
    </source>
</evidence>
<dbReference type="Gene3D" id="3.40.50.720">
    <property type="entry name" value="NAD(P)-binding Rossmann-like Domain"/>
    <property type="match status" value="1"/>
</dbReference>
<feature type="domain" description="Gfo/Idh/MocA-like oxidoreductase N-terminal" evidence="1">
    <location>
        <begin position="3"/>
        <end position="133"/>
    </location>
</feature>
<evidence type="ECO:0000259" key="1">
    <source>
        <dbReference type="Pfam" id="PF01408"/>
    </source>
</evidence>
<dbReference type="Pfam" id="PF22725">
    <property type="entry name" value="GFO_IDH_MocA_C3"/>
    <property type="match status" value="1"/>
</dbReference>
<dbReference type="InterPro" id="IPR055170">
    <property type="entry name" value="GFO_IDH_MocA-like_dom"/>
</dbReference>
<dbReference type="Gene3D" id="3.30.360.10">
    <property type="entry name" value="Dihydrodipicolinate Reductase, domain 2"/>
    <property type="match status" value="2"/>
</dbReference>
<dbReference type="SUPFAM" id="SSF55347">
    <property type="entry name" value="Glyceraldehyde-3-phosphate dehydrogenase-like, C-terminal domain"/>
    <property type="match status" value="1"/>
</dbReference>
<dbReference type="InterPro" id="IPR000683">
    <property type="entry name" value="Gfo/Idh/MocA-like_OxRdtase_N"/>
</dbReference>
<feature type="domain" description="GFO/IDH/MocA-like oxidoreductase" evidence="2">
    <location>
        <begin position="142"/>
        <end position="273"/>
    </location>
</feature>
<gene>
    <name evidence="3" type="ORF">NQ502_16080</name>
</gene>
<dbReference type="Proteomes" id="UP001060164">
    <property type="component" value="Chromosome"/>
</dbReference>
<name>A0ABY5VEY8_9FIRM</name>
<evidence type="ECO:0000313" key="4">
    <source>
        <dbReference type="Proteomes" id="UP001060164"/>
    </source>
</evidence>
<dbReference type="RefSeq" id="WP_028527377.1">
    <property type="nucleotide sequence ID" value="NZ_CABLBR010000001.1"/>
</dbReference>
<dbReference type="PANTHER" id="PTHR43708">
    <property type="entry name" value="CONSERVED EXPRESSED OXIDOREDUCTASE (EUROFUNG)"/>
    <property type="match status" value="1"/>
</dbReference>